<feature type="region of interest" description="Disordered" evidence="6">
    <location>
        <begin position="1"/>
        <end position="27"/>
    </location>
</feature>
<dbReference type="GO" id="GO:0015562">
    <property type="term" value="F:efflux transmembrane transporter activity"/>
    <property type="evidence" value="ECO:0007669"/>
    <property type="project" value="InterPro"/>
</dbReference>
<evidence type="ECO:0000256" key="2">
    <source>
        <dbReference type="ARBA" id="ARBA00022452"/>
    </source>
</evidence>
<evidence type="ECO:0000313" key="8">
    <source>
        <dbReference type="EMBL" id="ELP34160.1"/>
    </source>
</evidence>
<evidence type="ECO:0000313" key="9">
    <source>
        <dbReference type="Proteomes" id="UP000010959"/>
    </source>
</evidence>
<dbReference type="GO" id="GO:1990281">
    <property type="term" value="C:efflux pump complex"/>
    <property type="evidence" value="ECO:0007669"/>
    <property type="project" value="TreeGrafter"/>
</dbReference>
<comment type="subcellular location">
    <subcellularLocation>
        <location evidence="1">Cell outer membrane</location>
    </subcellularLocation>
</comment>
<keyword evidence="7" id="KW-1133">Transmembrane helix</keyword>
<keyword evidence="5" id="KW-0998">Cell outer membrane</keyword>
<dbReference type="SUPFAM" id="SSF56954">
    <property type="entry name" value="Outer membrane efflux proteins (OEP)"/>
    <property type="match status" value="1"/>
</dbReference>
<dbReference type="AlphaFoldDB" id="L7CJY8"/>
<dbReference type="GO" id="GO:0015288">
    <property type="term" value="F:porin activity"/>
    <property type="evidence" value="ECO:0007669"/>
    <property type="project" value="TreeGrafter"/>
</dbReference>
<proteinExistence type="predicted"/>
<protein>
    <submittedName>
        <fullName evidence="8">Outer membrane channel protein</fullName>
    </submittedName>
</protein>
<dbReference type="PANTHER" id="PTHR30026">
    <property type="entry name" value="OUTER MEMBRANE PROTEIN TOLC"/>
    <property type="match status" value="1"/>
</dbReference>
<dbReference type="GO" id="GO:0009279">
    <property type="term" value="C:cell outer membrane"/>
    <property type="evidence" value="ECO:0007669"/>
    <property type="project" value="UniProtKB-SubCell"/>
</dbReference>
<dbReference type="InterPro" id="IPR051906">
    <property type="entry name" value="TolC-like"/>
</dbReference>
<accession>L7CJY8</accession>
<dbReference type="Gene3D" id="1.20.1600.10">
    <property type="entry name" value="Outer membrane efflux proteins (OEP)"/>
    <property type="match status" value="1"/>
</dbReference>
<organism evidence="8 9">
    <name type="scientific">Rhodopirellula baltica SWK14</name>
    <dbReference type="NCBI Taxonomy" id="993516"/>
    <lineage>
        <taxon>Bacteria</taxon>
        <taxon>Pseudomonadati</taxon>
        <taxon>Planctomycetota</taxon>
        <taxon>Planctomycetia</taxon>
        <taxon>Pirellulales</taxon>
        <taxon>Pirellulaceae</taxon>
        <taxon>Rhodopirellula</taxon>
    </lineage>
</organism>
<feature type="transmembrane region" description="Helical" evidence="7">
    <location>
        <begin position="37"/>
        <end position="57"/>
    </location>
</feature>
<dbReference type="FunFam" id="1.20.1600.10:FF:000036">
    <property type="entry name" value="Outer membrane channel protein"/>
    <property type="match status" value="1"/>
</dbReference>
<evidence type="ECO:0000256" key="1">
    <source>
        <dbReference type="ARBA" id="ARBA00004442"/>
    </source>
</evidence>
<evidence type="ECO:0000256" key="5">
    <source>
        <dbReference type="ARBA" id="ARBA00023237"/>
    </source>
</evidence>
<reference evidence="8 9" key="1">
    <citation type="journal article" date="2013" name="Mar. Genomics">
        <title>Expression of sulfatases in Rhodopirellula baltica and the diversity of sulfatases in the genus Rhodopirellula.</title>
        <authorList>
            <person name="Wegner C.E."/>
            <person name="Richter-Heitmann T."/>
            <person name="Klindworth A."/>
            <person name="Klockow C."/>
            <person name="Richter M."/>
            <person name="Achstetter T."/>
            <person name="Glockner F.O."/>
            <person name="Harder J."/>
        </authorList>
    </citation>
    <scope>NUCLEOTIDE SEQUENCE [LARGE SCALE GENOMIC DNA]</scope>
    <source>
        <strain evidence="8 9">SWK14</strain>
    </source>
</reference>
<feature type="region of interest" description="Disordered" evidence="6">
    <location>
        <begin position="88"/>
        <end position="119"/>
    </location>
</feature>
<dbReference type="EMBL" id="AMWG01000040">
    <property type="protein sequence ID" value="ELP34160.1"/>
    <property type="molecule type" value="Genomic_DNA"/>
</dbReference>
<evidence type="ECO:0000256" key="3">
    <source>
        <dbReference type="ARBA" id="ARBA00022692"/>
    </source>
</evidence>
<name>L7CJY8_RHOBT</name>
<comment type="caution">
    <text evidence="8">The sequence shown here is derived from an EMBL/GenBank/DDBJ whole genome shotgun (WGS) entry which is preliminary data.</text>
</comment>
<dbReference type="Proteomes" id="UP000010959">
    <property type="component" value="Unassembled WGS sequence"/>
</dbReference>
<evidence type="ECO:0000256" key="4">
    <source>
        <dbReference type="ARBA" id="ARBA00023136"/>
    </source>
</evidence>
<evidence type="ECO:0000256" key="7">
    <source>
        <dbReference type="SAM" id="Phobius"/>
    </source>
</evidence>
<keyword evidence="2" id="KW-1134">Transmembrane beta strand</keyword>
<keyword evidence="3 7" id="KW-0812">Transmembrane</keyword>
<dbReference type="PANTHER" id="PTHR30026:SF23">
    <property type="entry name" value="TO APRF-PUTATIVE OUTER MEMBRANE EFFLUX PROTEIN OR SECRETED ALKALINE PHOSPHATASE-RELATED"/>
    <property type="match status" value="1"/>
</dbReference>
<dbReference type="PATRIC" id="fig|993516.3.peg.2018"/>
<feature type="compositionally biased region" description="Polar residues" evidence="6">
    <location>
        <begin position="99"/>
        <end position="112"/>
    </location>
</feature>
<sequence>MTPTYQHHRSIRRSRPLQVSTSKCENRRSSAKAYQPWRWSTVAAWMLATGGLILLGMHSPVLRAEETPGTSFQQFLENAARNMADANRRDSLQPETPPATLSTPDSSSTNDTLALPPEPPEVTTAVQTVAPWWESIAFSGLLQTPDQVSFDLPTVLTDTLETSPRISSVSRRTSIAYEKIVQQNAVFDPTLLLEGGYGRVNDPVGSTLTTGGPDRLIQNSVIASGGFRKLTRRGAVVDLTQELGTLDSNSLFFEPNPQGNSRVSLSITQPLLATSGEVYNTRLVTQASIDSRIAWQEMRSEVESHLVDTFQAFWRLYERRCHLVQQRSLIERGEQIARIVDGRADLDSGPLQRIKVQRRLANDRDRQIEIEAELQRLQVRLRTLVGSPELTAMNQSVELIPLANPEIPKEDIDLKDAIVRGLEYRPDIQAATQELASAGLGINVTRNELKPQLDAVFDAYLSGLRGNNRFFQAFGDQFTEGPGLTATLQYSLPYGRRAARSRVREARYRYQQRSEELRQSLLVARREIETALIQANANFRLRESKAITLQAAIREEEIAMRRWELLAGDGGPTALVLEDLLETQKRRTESEQLFVTAQVSSIISLIELQKAMGTLLMTEGAEPSRCGNTSQIDILKMEPVEIDQLHTPTHVTEWSPQVVGESLIGEFGLIELENSAVDDAASTMERME</sequence>
<feature type="compositionally biased region" description="Basic residues" evidence="6">
    <location>
        <begin position="1"/>
        <end position="15"/>
    </location>
</feature>
<keyword evidence="4 7" id="KW-0472">Membrane</keyword>
<gene>
    <name evidence="8" type="ORF">RBSWK_01891</name>
</gene>
<evidence type="ECO:0000256" key="6">
    <source>
        <dbReference type="SAM" id="MobiDB-lite"/>
    </source>
</evidence>